<dbReference type="SUPFAM" id="SSF69572">
    <property type="entry name" value="Activating enzymes of the ubiquitin-like proteins"/>
    <property type="match status" value="1"/>
</dbReference>
<name>U4L745_PYROM</name>
<dbReference type="GO" id="GO:0042292">
    <property type="term" value="F:URM1 activating enzyme activity"/>
    <property type="evidence" value="ECO:0007669"/>
    <property type="project" value="TreeGrafter"/>
</dbReference>
<dbReference type="GO" id="GO:0004792">
    <property type="term" value="F:thiosulfate-cyanide sulfurtransferase activity"/>
    <property type="evidence" value="ECO:0007669"/>
    <property type="project" value="TreeGrafter"/>
</dbReference>
<dbReference type="GO" id="GO:0046872">
    <property type="term" value="F:metal ion binding"/>
    <property type="evidence" value="ECO:0007669"/>
    <property type="project" value="UniProtKB-KW"/>
</dbReference>
<dbReference type="SMART" id="SM00450">
    <property type="entry name" value="RHOD"/>
    <property type="match status" value="1"/>
</dbReference>
<feature type="compositionally biased region" description="Basic and acidic residues" evidence="15">
    <location>
        <begin position="433"/>
        <end position="442"/>
    </location>
</feature>
<feature type="binding site" evidence="14">
    <location>
        <position position="89"/>
    </location>
    <ligand>
        <name>ATP</name>
        <dbReference type="ChEBI" id="CHEBI:30616"/>
    </ligand>
</feature>
<evidence type="ECO:0000256" key="15">
    <source>
        <dbReference type="SAM" id="MobiDB-lite"/>
    </source>
</evidence>
<evidence type="ECO:0000256" key="9">
    <source>
        <dbReference type="ARBA" id="ARBA00022833"/>
    </source>
</evidence>
<dbReference type="UniPathway" id="UPA00988"/>
<keyword evidence="11 14" id="KW-0501">Molybdenum cofactor biosynthesis</keyword>
<keyword evidence="7 14" id="KW-0547">Nucleotide-binding</keyword>
<keyword evidence="4 14" id="KW-0819">tRNA processing</keyword>
<keyword evidence="8" id="KW-0833">Ubl conjugation pathway</keyword>
<keyword evidence="2 14" id="KW-0963">Cytoplasm</keyword>
<dbReference type="PANTHER" id="PTHR10953:SF102">
    <property type="entry name" value="ADENYLYLTRANSFERASE AND SULFURTRANSFERASE MOCS3"/>
    <property type="match status" value="1"/>
</dbReference>
<evidence type="ECO:0000313" key="18">
    <source>
        <dbReference type="Proteomes" id="UP000018144"/>
    </source>
</evidence>
<feature type="active site" description="Cysteine persulfide intermediate; for sulfurtransferase activity" evidence="14">
    <location>
        <position position="449"/>
    </location>
</feature>
<protein>
    <recommendedName>
        <fullName evidence="14">Adenylyltransferase and sulfurtransferase uba4</fullName>
    </recommendedName>
    <alternativeName>
        <fullName evidence="14">Common component for nitrate reductase and xanthine dehydrogenase protein F</fullName>
    </alternativeName>
    <alternativeName>
        <fullName evidence="14">Ubiquitin-like protein activator 4</fullName>
    </alternativeName>
    <domain>
        <recommendedName>
            <fullName evidence="14">Molybdopterin-synthase adenylyltransferase</fullName>
            <ecNumber evidence="14">2.7.7.80</ecNumber>
        </recommendedName>
        <alternativeName>
            <fullName evidence="14">Adenylyltransferase uba4</fullName>
        </alternativeName>
        <alternativeName>
            <fullName evidence="14">Sulfur carrier protein MOCS2A adenylyltransferase</fullName>
        </alternativeName>
    </domain>
    <domain>
        <recommendedName>
            <fullName evidence="14">Molybdopterin-synthase sulfurtransferase</fullName>
            <ecNumber evidence="14">2.8.1.11</ecNumber>
        </recommendedName>
        <alternativeName>
            <fullName evidence="14">Sulfurtransferase uba4</fullName>
        </alternativeName>
        <alternativeName>
            <fullName evidence="14">Sulfur carrier protein MOCS2A sulfurtransferase</fullName>
        </alternativeName>
    </domain>
</protein>
<evidence type="ECO:0000256" key="12">
    <source>
        <dbReference type="ARBA" id="ARBA00023268"/>
    </source>
</evidence>
<keyword evidence="5 17" id="KW-0548">Nucleotidyltransferase</keyword>
<organism evidence="17 18">
    <name type="scientific">Pyronema omphalodes (strain CBS 100304)</name>
    <name type="common">Pyronema confluens</name>
    <dbReference type="NCBI Taxonomy" id="1076935"/>
    <lineage>
        <taxon>Eukaryota</taxon>
        <taxon>Fungi</taxon>
        <taxon>Dikarya</taxon>
        <taxon>Ascomycota</taxon>
        <taxon>Pezizomycotina</taxon>
        <taxon>Pezizomycetes</taxon>
        <taxon>Pezizales</taxon>
        <taxon>Pyronemataceae</taxon>
        <taxon>Pyronema</taxon>
    </lineage>
</organism>
<evidence type="ECO:0000256" key="13">
    <source>
        <dbReference type="ARBA" id="ARBA00043893"/>
    </source>
</evidence>
<feature type="binding site" evidence="14">
    <location>
        <begin position="178"/>
        <end position="179"/>
    </location>
    <ligand>
        <name>ATP</name>
        <dbReference type="ChEBI" id="CHEBI:30616"/>
    </ligand>
</feature>
<feature type="binding site" evidence="14">
    <location>
        <position position="329"/>
    </location>
    <ligand>
        <name>Zn(2+)</name>
        <dbReference type="ChEBI" id="CHEBI:29105"/>
    </ligand>
</feature>
<dbReference type="GO" id="GO:0002143">
    <property type="term" value="P:tRNA wobble position uridine thiolation"/>
    <property type="evidence" value="ECO:0007669"/>
    <property type="project" value="InterPro"/>
</dbReference>
<dbReference type="STRING" id="1076935.U4L745"/>
<dbReference type="OrthoDB" id="10261062at2759"/>
<dbReference type="eggNOG" id="KOG2017">
    <property type="taxonomic scope" value="Eukaryota"/>
</dbReference>
<gene>
    <name evidence="14" type="primary">uba4</name>
    <name evidence="14" type="synonym">cnxF</name>
    <name evidence="17" type="ORF">PCON_12837</name>
</gene>
<feature type="region of interest" description="Disordered" evidence="15">
    <location>
        <begin position="279"/>
        <end position="301"/>
    </location>
</feature>
<keyword evidence="12 14" id="KW-0511">Multifunctional enzyme</keyword>
<dbReference type="SUPFAM" id="SSF52821">
    <property type="entry name" value="Rhodanese/Cell cycle control phosphatase"/>
    <property type="match status" value="1"/>
</dbReference>
<dbReference type="FunFam" id="3.40.50.720:FF:000033">
    <property type="entry name" value="Adenylyltransferase and sulfurtransferase MOCS3"/>
    <property type="match status" value="1"/>
</dbReference>
<keyword evidence="6 14" id="KW-0479">Metal-binding</keyword>
<comment type="cofactor">
    <cofactor evidence="14">
        <name>Zn(2+)</name>
        <dbReference type="ChEBI" id="CHEBI:29105"/>
    </cofactor>
    <text evidence="14">Binds 1 zinc ion per subunit.</text>
</comment>
<dbReference type="AlphaFoldDB" id="U4L745"/>
<dbReference type="GO" id="GO:0005524">
    <property type="term" value="F:ATP binding"/>
    <property type="evidence" value="ECO:0007669"/>
    <property type="project" value="UniProtKB-KW"/>
</dbReference>
<dbReference type="OMA" id="WATEVDQ"/>
<dbReference type="Gene3D" id="3.40.50.720">
    <property type="entry name" value="NAD(P)-binding Rossmann-like Domain"/>
    <property type="match status" value="1"/>
</dbReference>
<keyword evidence="18" id="KW-1185">Reference proteome</keyword>
<evidence type="ECO:0000256" key="3">
    <source>
        <dbReference type="ARBA" id="ARBA00022679"/>
    </source>
</evidence>
<dbReference type="InterPro" id="IPR000594">
    <property type="entry name" value="ThiF_NAD_FAD-bd"/>
</dbReference>
<evidence type="ECO:0000256" key="6">
    <source>
        <dbReference type="ARBA" id="ARBA00022723"/>
    </source>
</evidence>
<keyword evidence="3 14" id="KW-0808">Transferase</keyword>
<dbReference type="GO" id="GO:0032447">
    <property type="term" value="P:protein urmylation"/>
    <property type="evidence" value="ECO:0007669"/>
    <property type="project" value="TreeGrafter"/>
</dbReference>
<sequence length="493" mass="52824">MSDTTNHQRIIALEAENAALKARIASLEARLQLNSAPPQSLTHTTPTATPELSAEEYLRYGRQLIMPQIGLPGQLRLKNTRVLIIGIGGLGCPAASYLSSAGVGTLGLLDHDLVELSNLHRQILHTLAYIGRPKVLSAIDRLRAANPNVTYIPHITALDKENALEIIQNYDLVLDCTDHPRVRYLVSDAAVIAGKTVVSASALKTEGQLVVVNKPTSSEEGGRGPCYRCYWPRPPPTESVVSCGEGGVLGPVVGVMGVLQALEAVKIISSGALEGQRAPASANEAAAGSPGTEGPSKPEPASMLFFSSYSPTPFKTLRMKGRRADCISCGTPSDPALKITASTIPDYDNFCGPGPDAVLLDPKDRRTVMEVGEMIGRENVVVVDTRDETQFGITSVGGSRNVPFVLWQRGGKVPEEFWRAVEEEGNSADPQEEGEKGKGTKGKEVVILCRRGNDSQEAAKMVMEDPRARDWKVTDVVGGIGEWARKVGGVVEY</sequence>
<dbReference type="PANTHER" id="PTHR10953">
    <property type="entry name" value="UBIQUITIN-ACTIVATING ENZYME E1"/>
    <property type="match status" value="1"/>
</dbReference>
<dbReference type="InterPro" id="IPR045886">
    <property type="entry name" value="ThiF/MoeB/HesA"/>
</dbReference>
<comment type="catalytic activity">
    <reaction evidence="14">
        <text>[molybdopterin-synthase sulfur-carrier protein]-C-terminal Gly-Gly + ATP + H(+) = [molybdopterin-synthase sulfur-carrier protein]-C-terminal Gly-Gly-AMP + diphosphate</text>
        <dbReference type="Rhea" id="RHEA:43616"/>
        <dbReference type="Rhea" id="RHEA-COMP:12159"/>
        <dbReference type="Rhea" id="RHEA-COMP:12202"/>
        <dbReference type="ChEBI" id="CHEBI:15378"/>
        <dbReference type="ChEBI" id="CHEBI:30616"/>
        <dbReference type="ChEBI" id="CHEBI:33019"/>
        <dbReference type="ChEBI" id="CHEBI:90618"/>
        <dbReference type="ChEBI" id="CHEBI:90778"/>
        <dbReference type="EC" id="2.7.7.80"/>
    </reaction>
</comment>
<feature type="binding site" evidence="14">
    <location>
        <position position="134"/>
    </location>
    <ligand>
        <name>ATP</name>
        <dbReference type="ChEBI" id="CHEBI:30616"/>
    </ligand>
</feature>
<comment type="function">
    <text evidence="14">Plays a central role in 2-thiolation of mcm(5)S(2)U at tRNA wobble positions of cytosolic tRNA(Lys), tRNA(Glu) and tRNA(Gln). Also essential during biosynthesis of the molybdenum cofactor. Acts by mediating the C-terminal thiocarboxylation of sulfur carriers urm1 and MOCS2A. Its N-terminus first activates urm1 and MOCS2A as acyl-adenylates (-COAMP), then the persulfide sulfur on the catalytic cysteine is transferred to urm1 and MOCS2A to form thiocarboxylation (-COSH) of their C-terminus. The reaction probably involves hydrogen sulfide that is generated from the persulfide intermediate and that acts as nucleophile towards urm1 and MOCS2A. Subsequently, a transient disulfide bond is formed. Does not use thiosulfate as sulfur donor; nfs1 probably acting as a sulfur donor for thiocarboxylation reactions.</text>
</comment>
<dbReference type="Pfam" id="PF00581">
    <property type="entry name" value="Rhodanese"/>
    <property type="match status" value="1"/>
</dbReference>
<dbReference type="InterPro" id="IPR035985">
    <property type="entry name" value="Ubiquitin-activating_enz"/>
</dbReference>
<comment type="pathway">
    <text evidence="14">tRNA modification; 5-methoxycarbonylmethyl-2-thiouridine-tRNA biosynthesis.</text>
</comment>
<dbReference type="GO" id="GO:0006777">
    <property type="term" value="P:Mo-molybdopterin cofactor biosynthetic process"/>
    <property type="evidence" value="ECO:0007669"/>
    <property type="project" value="UniProtKB-UniRule"/>
</dbReference>
<dbReference type="GO" id="GO:0061605">
    <property type="term" value="F:molybdopterin-synthase adenylyltransferase activity"/>
    <property type="evidence" value="ECO:0007669"/>
    <property type="project" value="UniProtKB-EC"/>
</dbReference>
<dbReference type="EC" id="2.8.1.11" evidence="14"/>
<feature type="binding site" evidence="14">
    <location>
        <position position="229"/>
    </location>
    <ligand>
        <name>Zn(2+)</name>
        <dbReference type="ChEBI" id="CHEBI:29105"/>
    </ligand>
</feature>
<feature type="binding site" evidence="14">
    <location>
        <begin position="117"/>
        <end position="121"/>
    </location>
    <ligand>
        <name>ATP</name>
        <dbReference type="ChEBI" id="CHEBI:30616"/>
    </ligand>
</feature>
<evidence type="ECO:0000256" key="14">
    <source>
        <dbReference type="HAMAP-Rule" id="MF_03049"/>
    </source>
</evidence>
<feature type="compositionally biased region" description="Acidic residues" evidence="15">
    <location>
        <begin position="423"/>
        <end position="432"/>
    </location>
</feature>
<evidence type="ECO:0000256" key="5">
    <source>
        <dbReference type="ARBA" id="ARBA00022695"/>
    </source>
</evidence>
<keyword evidence="10 14" id="KW-0067">ATP-binding</keyword>
<feature type="binding site" evidence="14">
    <location>
        <position position="110"/>
    </location>
    <ligand>
        <name>ATP</name>
        <dbReference type="ChEBI" id="CHEBI:30616"/>
    </ligand>
</feature>
<evidence type="ECO:0000259" key="16">
    <source>
        <dbReference type="PROSITE" id="PS50206"/>
    </source>
</evidence>
<dbReference type="GO" id="GO:0005829">
    <property type="term" value="C:cytosol"/>
    <property type="evidence" value="ECO:0007669"/>
    <property type="project" value="UniProtKB-SubCell"/>
</dbReference>
<comment type="pathway">
    <text evidence="14">Cofactor biosynthesis; molybdopterin biosynthesis.</text>
</comment>
<dbReference type="PROSITE" id="PS50206">
    <property type="entry name" value="RHODANESE_3"/>
    <property type="match status" value="1"/>
</dbReference>
<feature type="binding site" evidence="14">
    <location>
        <position position="226"/>
    </location>
    <ligand>
        <name>Zn(2+)</name>
        <dbReference type="ChEBI" id="CHEBI:29105"/>
    </ligand>
</feature>
<comment type="similarity">
    <text evidence="14">In the N-terminal section; belongs to the HesA/MoeB/ThiF family. UBA4 subfamily.</text>
</comment>
<comment type="catalytic activity">
    <reaction evidence="14">
        <text>[molybdopterin-synthase sulfur-carrier protein]-C-terminal Gly-Gly-AMP + S-sulfanyl-L-cysteinyl-[cysteine desulfurase] + AH2 = [molybdopterin-synthase sulfur-carrier protein]-C-terminal-Gly-aminoethanethioate + L-cysteinyl-[cysteine desulfurase] + A + AMP + 2 H(+)</text>
        <dbReference type="Rhea" id="RHEA:48612"/>
        <dbReference type="Rhea" id="RHEA-COMP:12157"/>
        <dbReference type="Rhea" id="RHEA-COMP:12158"/>
        <dbReference type="Rhea" id="RHEA-COMP:12159"/>
        <dbReference type="Rhea" id="RHEA-COMP:19907"/>
        <dbReference type="ChEBI" id="CHEBI:13193"/>
        <dbReference type="ChEBI" id="CHEBI:15378"/>
        <dbReference type="ChEBI" id="CHEBI:17499"/>
        <dbReference type="ChEBI" id="CHEBI:29950"/>
        <dbReference type="ChEBI" id="CHEBI:61963"/>
        <dbReference type="ChEBI" id="CHEBI:90618"/>
        <dbReference type="ChEBI" id="CHEBI:232372"/>
        <dbReference type="ChEBI" id="CHEBI:456215"/>
        <dbReference type="EC" id="2.8.1.11"/>
    </reaction>
</comment>
<dbReference type="EMBL" id="HF935791">
    <property type="protein sequence ID" value="CCX13244.1"/>
    <property type="molecule type" value="Genomic_DNA"/>
</dbReference>
<comment type="subcellular location">
    <subcellularLocation>
        <location evidence="1">Cytoplasm</location>
        <location evidence="1">Cytosol</location>
    </subcellularLocation>
</comment>
<evidence type="ECO:0000256" key="10">
    <source>
        <dbReference type="ARBA" id="ARBA00022840"/>
    </source>
</evidence>
<feature type="binding site" evidence="14">
    <location>
        <position position="326"/>
    </location>
    <ligand>
        <name>Zn(2+)</name>
        <dbReference type="ChEBI" id="CHEBI:29105"/>
    </ligand>
</feature>
<comment type="function">
    <text evidence="13">Plays a central role in 2-thiolation of mcm(5)S(2)U at tRNA wobble positions of cytosolic tRNA(Lys), tRNA(Glu) and tRNA(Gln). Also essential during biosynthesis of the molybdenum cofactor. Acts by mediating the C-terminal thiocarboxylation of sulfur carriers urm1 and mocs2a. Its N-terminus first activates urm1 and mocs2a as acyl-adenylates (-COAMP), then the persulfide sulfur on the catalytic cysteine is transferred to urm1 and mocs2a to form thiocarboxylation (-COSH) of their C-terminus. The reaction probably involves hydrogen sulfide that is generated from the persulfide intermediate and that acts as a nucleophile towards urm1 and mocs2a. Subsequently, a transient disulfide bond is formed. Does not use thiosulfate as sulfur donor; nfs1 probably acting as a sulfur donor for thiocarboxylation reactions.</text>
</comment>
<dbReference type="InterPro" id="IPR001763">
    <property type="entry name" value="Rhodanese-like_dom"/>
</dbReference>
<dbReference type="InterPro" id="IPR036873">
    <property type="entry name" value="Rhodanese-like_dom_sf"/>
</dbReference>
<dbReference type="Proteomes" id="UP000018144">
    <property type="component" value="Unassembled WGS sequence"/>
</dbReference>
<reference evidence="17 18" key="1">
    <citation type="journal article" date="2013" name="PLoS Genet.">
        <title>The genome and development-dependent transcriptomes of Pyronema confluens: a window into fungal evolution.</title>
        <authorList>
            <person name="Traeger S."/>
            <person name="Altegoer F."/>
            <person name="Freitag M."/>
            <person name="Gabaldon T."/>
            <person name="Kempken F."/>
            <person name="Kumar A."/>
            <person name="Marcet-Houben M."/>
            <person name="Poggeler S."/>
            <person name="Stajich J.E."/>
            <person name="Nowrousian M."/>
        </authorList>
    </citation>
    <scope>NUCLEOTIDE SEQUENCE [LARGE SCALE GENOMIC DNA]</scope>
    <source>
        <strain evidence="18">CBS 100304</strain>
        <tissue evidence="17">Vegetative mycelium</tissue>
    </source>
</reference>
<feature type="active site" description="Glycyl thioester intermediate; for adenylyltransferase activity" evidence="14">
    <location>
        <position position="243"/>
    </location>
</feature>
<dbReference type="UniPathway" id="UPA00344"/>
<evidence type="ECO:0000256" key="7">
    <source>
        <dbReference type="ARBA" id="ARBA00022741"/>
    </source>
</evidence>
<evidence type="ECO:0000256" key="2">
    <source>
        <dbReference type="ARBA" id="ARBA00022490"/>
    </source>
</evidence>
<proteinExistence type="inferred from homology"/>
<evidence type="ECO:0000313" key="17">
    <source>
        <dbReference type="EMBL" id="CCX13244.1"/>
    </source>
</evidence>
<evidence type="ECO:0000256" key="11">
    <source>
        <dbReference type="ARBA" id="ARBA00023150"/>
    </source>
</evidence>
<keyword evidence="9 14" id="KW-0862">Zinc</keyword>
<dbReference type="HAMAP" id="MF_03049">
    <property type="entry name" value="MOCS3_Uba4"/>
    <property type="match status" value="1"/>
</dbReference>
<dbReference type="CDD" id="cd00757">
    <property type="entry name" value="ThiF_MoeB_HesA_family"/>
    <property type="match status" value="1"/>
</dbReference>
<feature type="compositionally biased region" description="Low complexity" evidence="15">
    <location>
        <begin position="279"/>
        <end position="290"/>
    </location>
</feature>
<dbReference type="EC" id="2.7.7.80" evidence="14"/>
<evidence type="ECO:0000256" key="8">
    <source>
        <dbReference type="ARBA" id="ARBA00022786"/>
    </source>
</evidence>
<evidence type="ECO:0000256" key="4">
    <source>
        <dbReference type="ARBA" id="ARBA00022694"/>
    </source>
</evidence>
<dbReference type="Pfam" id="PF00899">
    <property type="entry name" value="ThiF"/>
    <property type="match status" value="1"/>
</dbReference>
<accession>U4L745</accession>
<dbReference type="Gene3D" id="3.40.250.10">
    <property type="entry name" value="Rhodanese-like domain"/>
    <property type="match status" value="1"/>
</dbReference>
<dbReference type="GO" id="GO:0061604">
    <property type="term" value="F:molybdopterin-synthase sulfurtransferase activity"/>
    <property type="evidence" value="ECO:0007669"/>
    <property type="project" value="UniProtKB-EC"/>
</dbReference>
<evidence type="ECO:0000256" key="1">
    <source>
        <dbReference type="ARBA" id="ARBA00004514"/>
    </source>
</evidence>
<feature type="region of interest" description="Disordered" evidence="15">
    <location>
        <begin position="422"/>
        <end position="442"/>
    </location>
</feature>
<dbReference type="InterPro" id="IPR028885">
    <property type="entry name" value="MOCS3/Uba4"/>
</dbReference>
<feature type="domain" description="Rhodanese" evidence="16">
    <location>
        <begin position="376"/>
        <end position="492"/>
    </location>
</feature>